<dbReference type="NCBIfam" id="TIGR00254">
    <property type="entry name" value="GGDEF"/>
    <property type="match status" value="1"/>
</dbReference>
<name>A0ABQ6PBT8_9SPHN</name>
<evidence type="ECO:0000313" key="10">
    <source>
        <dbReference type="Proteomes" id="UP001187221"/>
    </source>
</evidence>
<feature type="modified residue" description="Phosphohistidine" evidence="4">
    <location>
        <position position="411"/>
    </location>
</feature>
<dbReference type="InterPro" id="IPR029787">
    <property type="entry name" value="Nucleotide_cyclase"/>
</dbReference>
<dbReference type="InterPro" id="IPR000160">
    <property type="entry name" value="GGDEF_dom"/>
</dbReference>
<keyword evidence="10" id="KW-1185">Reference proteome</keyword>
<dbReference type="PROSITE" id="PS50894">
    <property type="entry name" value="HPT"/>
    <property type="match status" value="1"/>
</dbReference>
<dbReference type="Pfam" id="PF00072">
    <property type="entry name" value="Response_reg"/>
    <property type="match status" value="1"/>
</dbReference>
<dbReference type="EC" id="2.7.7.65" evidence="1"/>
<evidence type="ECO:0000256" key="3">
    <source>
        <dbReference type="ARBA" id="ARBA00034247"/>
    </source>
</evidence>
<evidence type="ECO:0000256" key="1">
    <source>
        <dbReference type="ARBA" id="ARBA00012528"/>
    </source>
</evidence>
<organism evidence="9 10">
    <name type="scientific">Novosphingobium pituita</name>
    <dbReference type="NCBI Taxonomy" id="3056842"/>
    <lineage>
        <taxon>Bacteria</taxon>
        <taxon>Pseudomonadati</taxon>
        <taxon>Pseudomonadota</taxon>
        <taxon>Alphaproteobacteria</taxon>
        <taxon>Sphingomonadales</taxon>
        <taxon>Sphingomonadaceae</taxon>
        <taxon>Novosphingobium</taxon>
    </lineage>
</organism>
<feature type="domain" description="Response regulatory" evidence="6">
    <location>
        <begin position="4"/>
        <end position="119"/>
    </location>
</feature>
<dbReference type="InterPro" id="IPR001789">
    <property type="entry name" value="Sig_transdc_resp-reg_receiver"/>
</dbReference>
<protein>
    <recommendedName>
        <fullName evidence="1">diguanylate cyclase</fullName>
        <ecNumber evidence="1">2.7.7.65</ecNumber>
    </recommendedName>
</protein>
<evidence type="ECO:0000256" key="2">
    <source>
        <dbReference type="ARBA" id="ARBA00023012"/>
    </source>
</evidence>
<dbReference type="SUPFAM" id="SSF47226">
    <property type="entry name" value="Histidine-containing phosphotransfer domain, HPT domain"/>
    <property type="match status" value="1"/>
</dbReference>
<feature type="domain" description="GGDEF" evidence="7">
    <location>
        <begin position="162"/>
        <end position="310"/>
    </location>
</feature>
<dbReference type="Gene3D" id="3.30.70.270">
    <property type="match status" value="1"/>
</dbReference>
<keyword evidence="5" id="KW-0597">Phosphoprotein</keyword>
<gene>
    <name evidence="9" type="ORF">NUTIK01_31840</name>
</gene>
<dbReference type="InterPro" id="IPR011006">
    <property type="entry name" value="CheY-like_superfamily"/>
</dbReference>
<dbReference type="Gene3D" id="3.40.50.2300">
    <property type="match status" value="1"/>
</dbReference>
<dbReference type="InterPro" id="IPR036641">
    <property type="entry name" value="HPT_dom_sf"/>
</dbReference>
<dbReference type="Pfam" id="PF00990">
    <property type="entry name" value="GGDEF"/>
    <property type="match status" value="1"/>
</dbReference>
<dbReference type="SUPFAM" id="SSF52172">
    <property type="entry name" value="CheY-like"/>
    <property type="match status" value="1"/>
</dbReference>
<accession>A0ABQ6PBT8</accession>
<dbReference type="SMART" id="SM00448">
    <property type="entry name" value="REC"/>
    <property type="match status" value="1"/>
</dbReference>
<comment type="catalytic activity">
    <reaction evidence="3">
        <text>2 GTP = 3',3'-c-di-GMP + 2 diphosphate</text>
        <dbReference type="Rhea" id="RHEA:24898"/>
        <dbReference type="ChEBI" id="CHEBI:33019"/>
        <dbReference type="ChEBI" id="CHEBI:37565"/>
        <dbReference type="ChEBI" id="CHEBI:58805"/>
        <dbReference type="EC" id="2.7.7.65"/>
    </reaction>
</comment>
<evidence type="ECO:0000313" key="9">
    <source>
        <dbReference type="EMBL" id="GMM62407.1"/>
    </source>
</evidence>
<evidence type="ECO:0000259" key="6">
    <source>
        <dbReference type="PROSITE" id="PS50110"/>
    </source>
</evidence>
<proteinExistence type="predicted"/>
<evidence type="ECO:0000259" key="7">
    <source>
        <dbReference type="PROSITE" id="PS50887"/>
    </source>
</evidence>
<feature type="domain" description="HPt" evidence="8">
    <location>
        <begin position="371"/>
        <end position="469"/>
    </location>
</feature>
<dbReference type="Pfam" id="PF01627">
    <property type="entry name" value="Hpt"/>
    <property type="match status" value="1"/>
</dbReference>
<dbReference type="SUPFAM" id="SSF55073">
    <property type="entry name" value="Nucleotide cyclase"/>
    <property type="match status" value="1"/>
</dbReference>
<evidence type="ECO:0000259" key="8">
    <source>
        <dbReference type="PROSITE" id="PS50894"/>
    </source>
</evidence>
<dbReference type="PANTHER" id="PTHR45138:SF9">
    <property type="entry name" value="DIGUANYLATE CYCLASE DGCM-RELATED"/>
    <property type="match status" value="1"/>
</dbReference>
<dbReference type="Proteomes" id="UP001187221">
    <property type="component" value="Unassembled WGS sequence"/>
</dbReference>
<dbReference type="CDD" id="cd17574">
    <property type="entry name" value="REC_OmpR"/>
    <property type="match status" value="1"/>
</dbReference>
<dbReference type="EMBL" id="BTFW01000001">
    <property type="protein sequence ID" value="GMM62407.1"/>
    <property type="molecule type" value="Genomic_DNA"/>
</dbReference>
<dbReference type="CDD" id="cd00088">
    <property type="entry name" value="HPT"/>
    <property type="match status" value="1"/>
</dbReference>
<keyword evidence="2" id="KW-0902">Two-component regulatory system</keyword>
<comment type="caution">
    <text evidence="9">The sequence shown here is derived from an EMBL/GenBank/DDBJ whole genome shotgun (WGS) entry which is preliminary data.</text>
</comment>
<dbReference type="SMART" id="SM00267">
    <property type="entry name" value="GGDEF"/>
    <property type="match status" value="1"/>
</dbReference>
<evidence type="ECO:0000256" key="4">
    <source>
        <dbReference type="PROSITE-ProRule" id="PRU00110"/>
    </source>
</evidence>
<dbReference type="InterPro" id="IPR043128">
    <property type="entry name" value="Rev_trsase/Diguanyl_cyclase"/>
</dbReference>
<dbReference type="RefSeq" id="WP_317975991.1">
    <property type="nucleotide sequence ID" value="NZ_BTFW01000001.1"/>
</dbReference>
<evidence type="ECO:0000256" key="5">
    <source>
        <dbReference type="PROSITE-ProRule" id="PRU00169"/>
    </source>
</evidence>
<dbReference type="InterPro" id="IPR050469">
    <property type="entry name" value="Diguanylate_Cyclase"/>
</dbReference>
<feature type="modified residue" description="4-aspartylphosphate" evidence="5">
    <location>
        <position position="52"/>
    </location>
</feature>
<dbReference type="PROSITE" id="PS50110">
    <property type="entry name" value="RESPONSE_REGULATORY"/>
    <property type="match status" value="1"/>
</dbReference>
<sequence length="470" mass="51126">MNVDILLIDDDPIAARVIIGQLEDFGRPRFAASAAEAQFQIDLRVPELILLDMDMPGTGGLDLCRTLRQDMRLETVPIIFVTAMSDEDVEVRGLECGASDFIAKPTSTGLLRARVNTHLRLQRMTRQLQDQAMTDGLTGVANRRTFEATLHAETARALRNADTLSLILFDIDHFKAYNDQYGHPAGDECLRQVARALSAMARRPSDVFARYGGEEFVVLLPQTSRNGAMTLARAMLARLHELAIPHSASGVADHVTASMGVTSLEDDWRDPVQRGGNGPSDHAARLVERADQALYQAKAAGRAQVVFQPFGHSLLPPPPGGPGVAVNMPGLRSPADVAGADTGAEAGDCDSTVAETWPRIEGIDREQSERRLCGNRELFGTLLHSLVQQYADFEEAPIQVIAAPDIARRIHKLKGSAGTLGAMRLHDLALRTESALQRHDDQLAGALLSEVGAQLSRLRHDCASTFEGWQ</sequence>
<dbReference type="InterPro" id="IPR008207">
    <property type="entry name" value="Sig_transdc_His_kin_Hpt_dom"/>
</dbReference>
<dbReference type="Gene3D" id="1.20.120.160">
    <property type="entry name" value="HPT domain"/>
    <property type="match status" value="1"/>
</dbReference>
<dbReference type="CDD" id="cd01949">
    <property type="entry name" value="GGDEF"/>
    <property type="match status" value="1"/>
</dbReference>
<dbReference type="PROSITE" id="PS50887">
    <property type="entry name" value="GGDEF"/>
    <property type="match status" value="1"/>
</dbReference>
<reference evidence="9 10" key="1">
    <citation type="submission" date="2023-06" db="EMBL/GenBank/DDBJ databases">
        <title>Draft genome sequence of Novosphingobium sp. strain IK01.</title>
        <authorList>
            <person name="Hatamoto M."/>
            <person name="Ikarashi T."/>
            <person name="Yamaguchi T."/>
        </authorList>
    </citation>
    <scope>NUCLEOTIDE SEQUENCE [LARGE SCALE GENOMIC DNA]</scope>
    <source>
        <strain evidence="9 10">IK01</strain>
    </source>
</reference>
<dbReference type="PANTHER" id="PTHR45138">
    <property type="entry name" value="REGULATORY COMPONENTS OF SENSORY TRANSDUCTION SYSTEM"/>
    <property type="match status" value="1"/>
</dbReference>